<accession>A0A816W3G5</accession>
<comment type="caution">
    <text evidence="1">The sequence shown here is derived from an EMBL/GenBank/DDBJ whole genome shotgun (WGS) entry which is preliminary data.</text>
</comment>
<dbReference type="EMBL" id="CAJNRF010011873">
    <property type="protein sequence ID" value="CAF2135425.1"/>
    <property type="molecule type" value="Genomic_DNA"/>
</dbReference>
<proteinExistence type="predicted"/>
<protein>
    <submittedName>
        <fullName evidence="1">Uncharacterized protein</fullName>
    </submittedName>
</protein>
<reference evidence="1" key="1">
    <citation type="submission" date="2021-02" db="EMBL/GenBank/DDBJ databases">
        <authorList>
            <person name="Nowell W R."/>
        </authorList>
    </citation>
    <scope>NUCLEOTIDE SEQUENCE</scope>
</reference>
<name>A0A816W3G5_9BILA</name>
<sequence>VDEVIGKCRQKLDKWRHECHATVDRFYEEKCQEFQQRCVEKVEQEATHDDICSLKATINDIKRDINQFEENGIVVDADPLIINQNLVYIEQWTSNELDLSTLSSPYRTIACSQDSWAATTSNTHFLLIDQYPNLCLYDKQLTLLKEYPREYDSIPDMCWSSTRWLSGTCSDSTLFLTTNESGSNIFQFNLLLSFHFMKQWKSSQSCNSDELINNIAYNNETLALIIENRTNDKKRIELRSSSTFDQLWSTTFNASYRLEYWMDRVCVLKYNEWLVIDYGNSRLFHVSKDGQVKSKCSYKPTINNAVLFGTNILVIKTLKNVNCYRIY</sequence>
<feature type="non-terminal residue" evidence="1">
    <location>
        <position position="1"/>
    </location>
</feature>
<gene>
    <name evidence="1" type="ORF">WKI299_LOCUS27241</name>
</gene>
<dbReference type="AlphaFoldDB" id="A0A816W3G5"/>
<evidence type="ECO:0000313" key="2">
    <source>
        <dbReference type="Proteomes" id="UP000663856"/>
    </source>
</evidence>
<dbReference type="Proteomes" id="UP000663856">
    <property type="component" value="Unassembled WGS sequence"/>
</dbReference>
<organism evidence="1 2">
    <name type="scientific">Rotaria magnacalcarata</name>
    <dbReference type="NCBI Taxonomy" id="392030"/>
    <lineage>
        <taxon>Eukaryota</taxon>
        <taxon>Metazoa</taxon>
        <taxon>Spiralia</taxon>
        <taxon>Gnathifera</taxon>
        <taxon>Rotifera</taxon>
        <taxon>Eurotatoria</taxon>
        <taxon>Bdelloidea</taxon>
        <taxon>Philodinida</taxon>
        <taxon>Philodinidae</taxon>
        <taxon>Rotaria</taxon>
    </lineage>
</organism>
<evidence type="ECO:0000313" key="1">
    <source>
        <dbReference type="EMBL" id="CAF2135425.1"/>
    </source>
</evidence>